<accession>I7GJ88</accession>
<protein>
    <submittedName>
        <fullName evidence="1">Macaca fascicularis brain cDNA clone: QtrA-15330, similar to human DiGeorge syndrome critical region gene 2 (DGCR2), mRNA, RefSeq: NM_005137.1</fullName>
    </submittedName>
</protein>
<organism evidence="1">
    <name type="scientific">Macaca fascicularis</name>
    <name type="common">Crab-eating macaque</name>
    <name type="synonym">Cynomolgus monkey</name>
    <dbReference type="NCBI Taxonomy" id="9541"/>
    <lineage>
        <taxon>Eukaryota</taxon>
        <taxon>Metazoa</taxon>
        <taxon>Chordata</taxon>
        <taxon>Craniata</taxon>
        <taxon>Vertebrata</taxon>
        <taxon>Euteleostomi</taxon>
        <taxon>Mammalia</taxon>
        <taxon>Eutheria</taxon>
        <taxon>Euarchontoglires</taxon>
        <taxon>Primates</taxon>
        <taxon>Haplorrhini</taxon>
        <taxon>Catarrhini</taxon>
        <taxon>Cercopithecidae</taxon>
        <taxon>Cercopithecinae</taxon>
        <taxon>Macaca</taxon>
    </lineage>
</organism>
<name>I7GJ88_MACFA</name>
<proteinExistence type="evidence at transcript level"/>
<dbReference type="EMBL" id="AB174192">
    <property type="protein sequence ID" value="BAE91254.1"/>
    <property type="molecule type" value="mRNA"/>
</dbReference>
<evidence type="ECO:0000313" key="1">
    <source>
        <dbReference type="EMBL" id="BAE91254.1"/>
    </source>
</evidence>
<dbReference type="AlphaFoldDB" id="I7GJ88"/>
<sequence length="166" mass="18183">MVGVKVHYPGAWSSLCPLWAPLWQTWKTLPTAAAPCSCPLTLPRVGASQLQRHCQGAAATVAAPSILWCRRPGLYPNGLGAPVCCRKHRSLGRLERPLSQPGRRALPHITGGHACVHRDHSPPPAKRRGGLHGASLRASETCLALDHCLRLYKWQKSDKIRSDHTF</sequence>
<reference evidence="1" key="1">
    <citation type="journal article" date="2007" name="PLoS Biol.">
        <title>Rate of evolution in brain-expressed genes in humans and other primates.</title>
        <authorList>
            <person name="Wang H.-Y."/>
            <person name="Chien H.-C."/>
            <person name="Osada N."/>
            <person name="Hashimoto K."/>
            <person name="Sugano S."/>
            <person name="Gojobori T."/>
            <person name="Chou C.-K."/>
            <person name="Tsai S.-F."/>
            <person name="Wu C.-I."/>
            <person name="Shen C.-K.J."/>
        </authorList>
    </citation>
    <scope>NUCLEOTIDE SEQUENCE</scope>
</reference>